<dbReference type="AlphaFoldDB" id="A0A250F7B7"/>
<evidence type="ECO:0000313" key="2">
    <source>
        <dbReference type="Proteomes" id="UP000217276"/>
    </source>
</evidence>
<protein>
    <recommendedName>
        <fullName evidence="3">Substrate import-associated zinc metallohydrolase lipoprotein</fullName>
    </recommendedName>
</protein>
<dbReference type="NCBIfam" id="TIGR04549">
    <property type="entry name" value="LP_HExxH_w_tonB"/>
    <property type="match status" value="1"/>
</dbReference>
<dbReference type="Gene3D" id="3.40.390.70">
    <property type="match status" value="1"/>
</dbReference>
<dbReference type="PROSITE" id="PS51257">
    <property type="entry name" value="PROKAR_LIPOPROTEIN"/>
    <property type="match status" value="1"/>
</dbReference>
<organism evidence="1 2">
    <name type="scientific">Capnocytophaga leadbetteri</name>
    <dbReference type="NCBI Taxonomy" id="327575"/>
    <lineage>
        <taxon>Bacteria</taxon>
        <taxon>Pseudomonadati</taxon>
        <taxon>Bacteroidota</taxon>
        <taxon>Flavobacteriia</taxon>
        <taxon>Flavobacteriales</taxon>
        <taxon>Flavobacteriaceae</taxon>
        <taxon>Capnocytophaga</taxon>
    </lineage>
</organism>
<dbReference type="EMBL" id="CP022384">
    <property type="protein sequence ID" value="ATA81023.1"/>
    <property type="molecule type" value="Genomic_DNA"/>
</dbReference>
<proteinExistence type="predicted"/>
<sequence length="365" mass="42587">MKKILYTLLALSFLGCDNDDKLADESVIIRNGEESQSLNPQNDLDKYLDETFAKPYNIQILYRFLEREISRIYTYTPTKYNKAIEFANVFNYLFIEPYVKLTSKPFMKEHSFNTLILIGEPAFNPTGTKLVGLAAAGIKIHLTDINHLEANNIYWLNDNILATLYHENAHTWHQAKLYTTDYEKISASDYKNDRWVNEWNLSTKNYLKAGFITAYSSFDHDEDFVELLARYIVYYNASLDCGCATTNRTLDADGDGFDDALYTAWKAKFSNYGNTLTEYYTPYESTSVWEEVLKEADRKIRPTETYTGKQKIEQKIAIMKKYLQEEWNINLDELRAEIRSRYPYVAGKTFDGVPVQRKDFTRLTR</sequence>
<gene>
    <name evidence="1" type="ORF">CGC53_00945</name>
</gene>
<accession>A0A250F7B7</accession>
<dbReference type="Pfam" id="PF15890">
    <property type="entry name" value="Peptidase_Mx1"/>
    <property type="match status" value="1"/>
</dbReference>
<dbReference type="InterPro" id="IPR030890">
    <property type="entry name" value="LP_HExxH_w_TonB"/>
</dbReference>
<dbReference type="Proteomes" id="UP000217276">
    <property type="component" value="Chromosome"/>
</dbReference>
<dbReference type="KEGG" id="clk:CGC53_00945"/>
<name>A0A250F7B7_9FLAO</name>
<dbReference type="RefSeq" id="WP_095912955.1">
    <property type="nucleotide sequence ID" value="NZ_CAUOTR010000016.1"/>
</dbReference>
<evidence type="ECO:0000313" key="1">
    <source>
        <dbReference type="EMBL" id="ATA81023.1"/>
    </source>
</evidence>
<keyword evidence="2" id="KW-1185">Reference proteome</keyword>
<reference evidence="2" key="1">
    <citation type="submission" date="2017-06" db="EMBL/GenBank/DDBJ databases">
        <title>Capnocytophaga spp. assemblies.</title>
        <authorList>
            <person name="Gulvik C.A."/>
        </authorList>
    </citation>
    <scope>NUCLEOTIDE SEQUENCE [LARGE SCALE GENOMIC DNA]</scope>
    <source>
        <strain evidence="2">H6253</strain>
    </source>
</reference>
<evidence type="ECO:0008006" key="3">
    <source>
        <dbReference type="Google" id="ProtNLM"/>
    </source>
</evidence>